<evidence type="ECO:0000256" key="4">
    <source>
        <dbReference type="ARBA" id="ARBA00022840"/>
    </source>
</evidence>
<dbReference type="InterPro" id="IPR000212">
    <property type="entry name" value="DNA_helicase_UvrD/REP"/>
</dbReference>
<evidence type="ECO:0000256" key="3">
    <source>
        <dbReference type="ARBA" id="ARBA00022806"/>
    </source>
</evidence>
<dbReference type="PANTHER" id="PTHR11070">
    <property type="entry name" value="UVRD / RECB / PCRA DNA HELICASE FAMILY MEMBER"/>
    <property type="match status" value="1"/>
</dbReference>
<dbReference type="Pfam" id="PF13361">
    <property type="entry name" value="UvrD_C"/>
    <property type="match status" value="2"/>
</dbReference>
<evidence type="ECO:0000259" key="7">
    <source>
        <dbReference type="Pfam" id="PF13361"/>
    </source>
</evidence>
<feature type="domain" description="NERD" evidence="6">
    <location>
        <begin position="23"/>
        <end position="115"/>
    </location>
</feature>
<dbReference type="GO" id="GO:0004386">
    <property type="term" value="F:helicase activity"/>
    <property type="evidence" value="ECO:0007669"/>
    <property type="project" value="UniProtKB-KW"/>
</dbReference>
<evidence type="ECO:0000313" key="8">
    <source>
        <dbReference type="EMBL" id="BDI03172.1"/>
    </source>
</evidence>
<proteinExistence type="predicted"/>
<sequence>MALFPQGYTQIAARCRHTEDGGAEKRVLDQLRRCLEDDYLVWHNVPVGTKGLYPDFVILHPGRGLLVLEVKGWRASAIREANRHDVLLDLPGGRVSRIHPLLQARGYATALVNQMEQDPGLCRSEGEPHAGKLLAPWGWGAVLANIERRKIADAENPHWDEVFPPERTLTREDLADDLDPATFQQRLWGLFTVTFRHTLTLPQRDRMRWHLFPEIRIQTQASLLDDDAQAVDPKARPVLSPADSLMQVMDLQQEQLARSIGEGHRVIHGVAGSGKTMILVYRAEKLAAIARPDWPILVLCFNRPLSVRIEALIRARGIDERVQVRTFHSWCYDMASSYQLGIPRNGRQTDYDRLAESVVQAVEQGRIPRAQYAALMIDEAHDFEDAWLRLAPQLVDPSTKSLLVLYDDAQSIYRRPRTKFSFASVGIEARGRTSVLKVNYRNTAEVLSLATRTAGQLLAGQEPDDEATSDIVHQQPLAAGRSGPLPELLRAGSPREEAERVADRIADAMAEGVTPADIGILARYNHLLDPIERALHQQGIPTQRLKGADGKRWQPDSVKLTTLHASKGLEFHTVAIVGLQAVPDARHAEDEEWRLLYVAMTRATHRLVLAGCGDSGAVERVSYALQKQQSPAVVAA</sequence>
<keyword evidence="2" id="KW-0378">Hydrolase</keyword>
<reference evidence="8" key="1">
    <citation type="submission" date="2022-04" db="EMBL/GenBank/DDBJ databases">
        <title>Whole genome sequence of Sphaerotilus sp. FB-5.</title>
        <authorList>
            <person name="Takeda M."/>
            <person name="Narihara S."/>
            <person name="Akimoto M."/>
            <person name="Akimoto R."/>
            <person name="Nishiyashiki S."/>
            <person name="Murakami T."/>
        </authorList>
    </citation>
    <scope>NUCLEOTIDE SEQUENCE</scope>
    <source>
        <strain evidence="8">FB-5</strain>
    </source>
</reference>
<dbReference type="SUPFAM" id="SSF52540">
    <property type="entry name" value="P-loop containing nucleoside triphosphate hydrolases"/>
    <property type="match status" value="1"/>
</dbReference>
<evidence type="ECO:0000256" key="2">
    <source>
        <dbReference type="ARBA" id="ARBA00022801"/>
    </source>
</evidence>
<keyword evidence="3 8" id="KW-0347">Helicase</keyword>
<feature type="domain" description="UvrD-like helicase C-terminal" evidence="7">
    <location>
        <begin position="435"/>
        <end position="544"/>
    </location>
</feature>
<evidence type="ECO:0000256" key="5">
    <source>
        <dbReference type="SAM" id="MobiDB-lite"/>
    </source>
</evidence>
<feature type="region of interest" description="Disordered" evidence="5">
    <location>
        <begin position="475"/>
        <end position="494"/>
    </location>
</feature>
<evidence type="ECO:0000313" key="9">
    <source>
        <dbReference type="Proteomes" id="UP001057498"/>
    </source>
</evidence>
<keyword evidence="1" id="KW-0547">Nucleotide-binding</keyword>
<dbReference type="CDD" id="cd18807">
    <property type="entry name" value="SF1_C_UvrD"/>
    <property type="match status" value="1"/>
</dbReference>
<keyword evidence="4" id="KW-0067">ATP-binding</keyword>
<dbReference type="InterPro" id="IPR027417">
    <property type="entry name" value="P-loop_NTPase"/>
</dbReference>
<dbReference type="PANTHER" id="PTHR11070:SF45">
    <property type="entry name" value="DNA 3'-5' HELICASE"/>
    <property type="match status" value="1"/>
</dbReference>
<dbReference type="EMBL" id="AP025730">
    <property type="protein sequence ID" value="BDI03172.1"/>
    <property type="molecule type" value="Genomic_DNA"/>
</dbReference>
<dbReference type="InterPro" id="IPR011528">
    <property type="entry name" value="NERD"/>
</dbReference>
<organism evidence="8 9">
    <name type="scientific">Sphaerotilus microaerophilus</name>
    <dbReference type="NCBI Taxonomy" id="2914710"/>
    <lineage>
        <taxon>Bacteria</taxon>
        <taxon>Pseudomonadati</taxon>
        <taxon>Pseudomonadota</taxon>
        <taxon>Betaproteobacteria</taxon>
        <taxon>Burkholderiales</taxon>
        <taxon>Sphaerotilaceae</taxon>
        <taxon>Sphaerotilus</taxon>
    </lineage>
</organism>
<feature type="domain" description="UvrD-like helicase C-terminal" evidence="7">
    <location>
        <begin position="554"/>
        <end position="610"/>
    </location>
</feature>
<protein>
    <submittedName>
        <fullName evidence="8">DNA helicase</fullName>
    </submittedName>
</protein>
<dbReference type="Gene3D" id="3.40.50.300">
    <property type="entry name" value="P-loop containing nucleotide triphosphate hydrolases"/>
    <property type="match status" value="2"/>
</dbReference>
<dbReference type="InterPro" id="IPR014017">
    <property type="entry name" value="DNA_helicase_UvrD-like_C"/>
</dbReference>
<name>A0ABM7YFY4_9BURK</name>
<keyword evidence="9" id="KW-1185">Reference proteome</keyword>
<dbReference type="RefSeq" id="WP_251971484.1">
    <property type="nucleotide sequence ID" value="NZ_AP025730.1"/>
</dbReference>
<gene>
    <name evidence="8" type="ORF">CATMQ487_01420</name>
</gene>
<dbReference type="Pfam" id="PF08378">
    <property type="entry name" value="NERD"/>
    <property type="match status" value="1"/>
</dbReference>
<evidence type="ECO:0000259" key="6">
    <source>
        <dbReference type="Pfam" id="PF08378"/>
    </source>
</evidence>
<dbReference type="Pfam" id="PF13245">
    <property type="entry name" value="AAA_19"/>
    <property type="match status" value="1"/>
</dbReference>
<dbReference type="Proteomes" id="UP001057498">
    <property type="component" value="Chromosome"/>
</dbReference>
<accession>A0ABM7YFY4</accession>
<evidence type="ECO:0000256" key="1">
    <source>
        <dbReference type="ARBA" id="ARBA00022741"/>
    </source>
</evidence>